<dbReference type="GO" id="GO:0006420">
    <property type="term" value="P:arginyl-tRNA aminoacylation"/>
    <property type="evidence" value="ECO:0007669"/>
    <property type="project" value="InterPro"/>
</dbReference>
<dbReference type="GO" id="GO:0004814">
    <property type="term" value="F:arginine-tRNA ligase activity"/>
    <property type="evidence" value="ECO:0007669"/>
    <property type="project" value="InterPro"/>
</dbReference>
<gene>
    <name evidence="10" type="ORF">METZ01_LOCUS110697</name>
</gene>
<dbReference type="NCBIfam" id="TIGR00456">
    <property type="entry name" value="argS"/>
    <property type="match status" value="1"/>
</dbReference>
<feature type="non-terminal residue" evidence="10">
    <location>
        <position position="1"/>
    </location>
</feature>
<dbReference type="InterPro" id="IPR001412">
    <property type="entry name" value="aa-tRNA-synth_I_CS"/>
</dbReference>
<keyword evidence="3" id="KW-0963">Cytoplasm</keyword>
<dbReference type="AlphaFoldDB" id="A0A381X0U3"/>
<evidence type="ECO:0000256" key="3">
    <source>
        <dbReference type="ARBA" id="ARBA00022490"/>
    </source>
</evidence>
<evidence type="ECO:0000256" key="7">
    <source>
        <dbReference type="ARBA" id="ARBA00022917"/>
    </source>
</evidence>
<keyword evidence="5" id="KW-0547">Nucleotide-binding</keyword>
<keyword evidence="6" id="KW-0067">ATP-binding</keyword>
<dbReference type="PROSITE" id="PS00178">
    <property type="entry name" value="AA_TRNA_LIGASE_I"/>
    <property type="match status" value="1"/>
</dbReference>
<dbReference type="InterPro" id="IPR035684">
    <property type="entry name" value="ArgRS_core"/>
</dbReference>
<proteinExistence type="predicted"/>
<dbReference type="CDD" id="cd00671">
    <property type="entry name" value="ArgRS_core"/>
    <property type="match status" value="1"/>
</dbReference>
<dbReference type="SMART" id="SM01016">
    <property type="entry name" value="Arg_tRNA_synt_N"/>
    <property type="match status" value="1"/>
</dbReference>
<dbReference type="Pfam" id="PF03485">
    <property type="entry name" value="Arg_tRNA_synt_N"/>
    <property type="match status" value="1"/>
</dbReference>
<evidence type="ECO:0000259" key="9">
    <source>
        <dbReference type="SMART" id="SM01016"/>
    </source>
</evidence>
<accession>A0A381X0U3</accession>
<comment type="subcellular location">
    <subcellularLocation>
        <location evidence="1">Cytoplasm</location>
    </subcellularLocation>
</comment>
<evidence type="ECO:0000256" key="1">
    <source>
        <dbReference type="ARBA" id="ARBA00004496"/>
    </source>
</evidence>
<dbReference type="InterPro" id="IPR005148">
    <property type="entry name" value="Arg-tRNA-synth_N"/>
</dbReference>
<dbReference type="Pfam" id="PF00750">
    <property type="entry name" value="tRNA-synt_1d"/>
    <property type="match status" value="1"/>
</dbReference>
<dbReference type="GO" id="GO:0005737">
    <property type="term" value="C:cytoplasm"/>
    <property type="evidence" value="ECO:0007669"/>
    <property type="project" value="UniProtKB-SubCell"/>
</dbReference>
<dbReference type="Gene3D" id="3.30.1360.70">
    <property type="entry name" value="Arginyl tRNA synthetase N-terminal domain"/>
    <property type="match status" value="1"/>
</dbReference>
<dbReference type="PANTHER" id="PTHR11956:SF5">
    <property type="entry name" value="ARGININE--TRNA LIGASE, CYTOPLASMIC"/>
    <property type="match status" value="1"/>
</dbReference>
<dbReference type="InterPro" id="IPR014729">
    <property type="entry name" value="Rossmann-like_a/b/a_fold"/>
</dbReference>
<feature type="domain" description="Arginyl tRNA synthetase N-terminal" evidence="9">
    <location>
        <begin position="5"/>
        <end position="94"/>
    </location>
</feature>
<dbReference type="SUPFAM" id="SSF55190">
    <property type="entry name" value="Arginyl-tRNA synthetase (ArgRS), N-terminal 'additional' domain"/>
    <property type="match status" value="1"/>
</dbReference>
<dbReference type="PRINTS" id="PR01038">
    <property type="entry name" value="TRNASYNTHARG"/>
</dbReference>
<evidence type="ECO:0000313" key="10">
    <source>
        <dbReference type="EMBL" id="SVA57843.1"/>
    </source>
</evidence>
<sequence>VNYFSYLRQKILEILLKLEKDEVIPKGLDHSHITVEFPRDPKHGDLSTNAAMVLAKPAKLKPSDLAGLIIEHLTLLPEVKDADAAGPGFINIRLSSNFWWDRLREIVADGTNYGNSDIGRGIPVNIEYVSANPTGPLHVGHARGAVIGDALASILSKAGYNVTKEYYINDAGTQVDVLSRSLYLRYQECHGAKIEEMPDGFYPGSYLIDIAKLLKEKDGDKWMSASENEWLAPFRKFAIDAMMDLIREDLDLLGVRHDHFSSERKMVEKGRVNEVVKYLEGQGLTYTGILEAPKGKKLDDWEERPQTLFRSTQFGDDIDRPVKKSDGNWTYFASDMAYHLDKFKRGFFEMIDIMGADHGGYIKRMDAAVSALTQGQGSLDVKLCHMVNLMENGKSIKMSKRSGAFTKLRDVLDLVGKDVVRFIMLTRKNDAPLDFDLRKVMEKSRDNPVYYVQYSHARCHSVLRHAKEVFDNLELTSDAIEKAPLDLLNDSAELL</sequence>
<keyword evidence="4" id="KW-0436">Ligase</keyword>
<evidence type="ECO:0000256" key="5">
    <source>
        <dbReference type="ARBA" id="ARBA00022741"/>
    </source>
</evidence>
<keyword evidence="8" id="KW-0030">Aminoacyl-tRNA synthetase</keyword>
<dbReference type="Gene3D" id="3.40.50.620">
    <property type="entry name" value="HUPs"/>
    <property type="match status" value="1"/>
</dbReference>
<evidence type="ECO:0000256" key="2">
    <source>
        <dbReference type="ARBA" id="ARBA00011245"/>
    </source>
</evidence>
<evidence type="ECO:0000256" key="6">
    <source>
        <dbReference type="ARBA" id="ARBA00022840"/>
    </source>
</evidence>
<name>A0A381X0U3_9ZZZZ</name>
<organism evidence="10">
    <name type="scientific">marine metagenome</name>
    <dbReference type="NCBI Taxonomy" id="408172"/>
    <lineage>
        <taxon>unclassified sequences</taxon>
        <taxon>metagenomes</taxon>
        <taxon>ecological metagenomes</taxon>
    </lineage>
</organism>
<comment type="subunit">
    <text evidence="2">Monomer.</text>
</comment>
<feature type="non-terminal residue" evidence="10">
    <location>
        <position position="495"/>
    </location>
</feature>
<protein>
    <recommendedName>
        <fullName evidence="9">Arginyl tRNA synthetase N-terminal domain-containing protein</fullName>
    </recommendedName>
</protein>
<dbReference type="InterPro" id="IPR001278">
    <property type="entry name" value="Arg-tRNA-ligase"/>
</dbReference>
<dbReference type="PANTHER" id="PTHR11956">
    <property type="entry name" value="ARGINYL-TRNA SYNTHETASE"/>
    <property type="match status" value="1"/>
</dbReference>
<dbReference type="GO" id="GO:0005524">
    <property type="term" value="F:ATP binding"/>
    <property type="evidence" value="ECO:0007669"/>
    <property type="project" value="UniProtKB-KW"/>
</dbReference>
<evidence type="ECO:0000256" key="8">
    <source>
        <dbReference type="ARBA" id="ARBA00023146"/>
    </source>
</evidence>
<keyword evidence="7" id="KW-0648">Protein biosynthesis</keyword>
<dbReference type="FunFam" id="3.40.50.620:FF:000062">
    <property type="entry name" value="Arginine--tRNA ligase"/>
    <property type="match status" value="1"/>
</dbReference>
<dbReference type="InterPro" id="IPR036695">
    <property type="entry name" value="Arg-tRNA-synth_N_sf"/>
</dbReference>
<evidence type="ECO:0000256" key="4">
    <source>
        <dbReference type="ARBA" id="ARBA00022598"/>
    </source>
</evidence>
<dbReference type="SUPFAM" id="SSF52374">
    <property type="entry name" value="Nucleotidylyl transferase"/>
    <property type="match status" value="1"/>
</dbReference>
<reference evidence="10" key="1">
    <citation type="submission" date="2018-05" db="EMBL/GenBank/DDBJ databases">
        <authorList>
            <person name="Lanie J.A."/>
            <person name="Ng W.-L."/>
            <person name="Kazmierczak K.M."/>
            <person name="Andrzejewski T.M."/>
            <person name="Davidsen T.M."/>
            <person name="Wayne K.J."/>
            <person name="Tettelin H."/>
            <person name="Glass J.I."/>
            <person name="Rusch D."/>
            <person name="Podicherti R."/>
            <person name="Tsui H.-C.T."/>
            <person name="Winkler M.E."/>
        </authorList>
    </citation>
    <scope>NUCLEOTIDE SEQUENCE</scope>
</reference>
<dbReference type="EMBL" id="UINC01013377">
    <property type="protein sequence ID" value="SVA57843.1"/>
    <property type="molecule type" value="Genomic_DNA"/>
</dbReference>